<sequence length="272" mass="29235">MFQKLTEGSLLITYSSLSSRVVLHERLGRRRRRRLFVFSASSPASPPPERVLAKPCARKDGGGGASLPLAPGGWGRRSSATVVPRSTMAGRIWGSGSRWRGMKVAAVDDAAREVAAGDAARQWRCPDSCGERQPAAGKEAGENLARPWPGRQRWLIPLPEGVVVLSHPSRVVAGRKPSLGSFEPRRTAAVTSFWHPLAEASRSVQACSRSWLCVGSEGVLLGNLVCIPLSSSGGRSRLAAAGPVLAFSQLCVLALSVCGWRYIFFFFLVTTL</sequence>
<keyword evidence="2" id="KW-1133">Transmembrane helix</keyword>
<name>A0A0E0PMX9_ORYRU</name>
<evidence type="ECO:0000313" key="4">
    <source>
        <dbReference type="Proteomes" id="UP000008022"/>
    </source>
</evidence>
<evidence type="ECO:0000256" key="1">
    <source>
        <dbReference type="SAM" id="MobiDB-lite"/>
    </source>
</evidence>
<proteinExistence type="predicted"/>
<keyword evidence="2" id="KW-0812">Transmembrane</keyword>
<evidence type="ECO:0000313" key="3">
    <source>
        <dbReference type="EnsemblPlants" id="ORUFI05G18900.1"/>
    </source>
</evidence>
<evidence type="ECO:0000256" key="2">
    <source>
        <dbReference type="SAM" id="Phobius"/>
    </source>
</evidence>
<reference evidence="3" key="2">
    <citation type="submission" date="2015-06" db="UniProtKB">
        <authorList>
            <consortium name="EnsemblPlants"/>
        </authorList>
    </citation>
    <scope>IDENTIFICATION</scope>
</reference>
<feature type="region of interest" description="Disordered" evidence="1">
    <location>
        <begin position="125"/>
        <end position="144"/>
    </location>
</feature>
<dbReference type="Gramene" id="ORUFI05G18900.1">
    <property type="protein sequence ID" value="ORUFI05G18900.1"/>
    <property type="gene ID" value="ORUFI05G18900"/>
</dbReference>
<protein>
    <submittedName>
        <fullName evidence="3">Uncharacterized protein</fullName>
    </submittedName>
</protein>
<feature type="region of interest" description="Disordered" evidence="1">
    <location>
        <begin position="47"/>
        <end position="81"/>
    </location>
</feature>
<organism evidence="3 4">
    <name type="scientific">Oryza rufipogon</name>
    <name type="common">Brownbeard rice</name>
    <name type="synonym">Asian wild rice</name>
    <dbReference type="NCBI Taxonomy" id="4529"/>
    <lineage>
        <taxon>Eukaryota</taxon>
        <taxon>Viridiplantae</taxon>
        <taxon>Streptophyta</taxon>
        <taxon>Embryophyta</taxon>
        <taxon>Tracheophyta</taxon>
        <taxon>Spermatophyta</taxon>
        <taxon>Magnoliopsida</taxon>
        <taxon>Liliopsida</taxon>
        <taxon>Poales</taxon>
        <taxon>Poaceae</taxon>
        <taxon>BOP clade</taxon>
        <taxon>Oryzoideae</taxon>
        <taxon>Oryzeae</taxon>
        <taxon>Oryzinae</taxon>
        <taxon>Oryza</taxon>
    </lineage>
</organism>
<dbReference type="EnsemblPlants" id="ORUFI05G18900.1">
    <property type="protein sequence ID" value="ORUFI05G18900.1"/>
    <property type="gene ID" value="ORUFI05G18900"/>
</dbReference>
<feature type="transmembrane region" description="Helical" evidence="2">
    <location>
        <begin position="244"/>
        <end position="269"/>
    </location>
</feature>
<keyword evidence="2" id="KW-0472">Membrane</keyword>
<accession>A0A0E0PMX9</accession>
<dbReference type="HOGENOM" id="CLU_1024457_0_0_1"/>
<reference evidence="4" key="1">
    <citation type="submission" date="2013-06" db="EMBL/GenBank/DDBJ databases">
        <authorList>
            <person name="Zhao Q."/>
        </authorList>
    </citation>
    <scope>NUCLEOTIDE SEQUENCE</scope>
    <source>
        <strain evidence="4">cv. W1943</strain>
    </source>
</reference>
<keyword evidence="4" id="KW-1185">Reference proteome</keyword>
<dbReference type="Proteomes" id="UP000008022">
    <property type="component" value="Unassembled WGS sequence"/>
</dbReference>
<dbReference type="AlphaFoldDB" id="A0A0E0PMX9"/>